<reference evidence="2 3" key="1">
    <citation type="submission" date="2023-08" db="EMBL/GenBank/DDBJ databases">
        <title>Black Yeasts Isolated from many extreme environments.</title>
        <authorList>
            <person name="Coleine C."/>
            <person name="Stajich J.E."/>
            <person name="Selbmann L."/>
        </authorList>
    </citation>
    <scope>NUCLEOTIDE SEQUENCE [LARGE SCALE GENOMIC DNA]</scope>
    <source>
        <strain evidence="2 3">CCFEE 5935</strain>
    </source>
</reference>
<keyword evidence="3" id="KW-1185">Reference proteome</keyword>
<comment type="caution">
    <text evidence="2">The sequence shown here is derived from an EMBL/GenBank/DDBJ whole genome shotgun (WGS) entry which is preliminary data.</text>
</comment>
<proteinExistence type="predicted"/>
<sequence length="140" mass="14522">MKSITALLFTLAAASTYASRVNFEYYSDSNCANTKVGLANIGAGTDVGSCGKCVDLSFPGKSFHIGSPASEAQVPEDCEIIGYAKANCKGAINLRVEGPSKGKKCYKSGDFQGPSVGIGYARSETAFVAVLVGGIALREH</sequence>
<evidence type="ECO:0000313" key="3">
    <source>
        <dbReference type="Proteomes" id="UP001337655"/>
    </source>
</evidence>
<accession>A0AAV9P682</accession>
<feature type="signal peptide" evidence="1">
    <location>
        <begin position="1"/>
        <end position="18"/>
    </location>
</feature>
<gene>
    <name evidence="2" type="ORF">LTR77_006682</name>
</gene>
<dbReference type="RefSeq" id="XP_064657724.1">
    <property type="nucleotide sequence ID" value="XM_064803923.1"/>
</dbReference>
<evidence type="ECO:0000256" key="1">
    <source>
        <dbReference type="SAM" id="SignalP"/>
    </source>
</evidence>
<protein>
    <submittedName>
        <fullName evidence="2">Uncharacterized protein</fullName>
    </submittedName>
</protein>
<organism evidence="2 3">
    <name type="scientific">Saxophila tyrrhenica</name>
    <dbReference type="NCBI Taxonomy" id="1690608"/>
    <lineage>
        <taxon>Eukaryota</taxon>
        <taxon>Fungi</taxon>
        <taxon>Dikarya</taxon>
        <taxon>Ascomycota</taxon>
        <taxon>Pezizomycotina</taxon>
        <taxon>Dothideomycetes</taxon>
        <taxon>Dothideomycetidae</taxon>
        <taxon>Mycosphaerellales</taxon>
        <taxon>Extremaceae</taxon>
        <taxon>Saxophila</taxon>
    </lineage>
</organism>
<feature type="chain" id="PRO_5043676144" evidence="1">
    <location>
        <begin position="19"/>
        <end position="140"/>
    </location>
</feature>
<evidence type="ECO:0000313" key="2">
    <source>
        <dbReference type="EMBL" id="KAK5168114.1"/>
    </source>
</evidence>
<dbReference type="AlphaFoldDB" id="A0AAV9P682"/>
<dbReference type="EMBL" id="JAVRRT010000010">
    <property type="protein sequence ID" value="KAK5168114.1"/>
    <property type="molecule type" value="Genomic_DNA"/>
</dbReference>
<name>A0AAV9P682_9PEZI</name>
<dbReference type="Proteomes" id="UP001337655">
    <property type="component" value="Unassembled WGS sequence"/>
</dbReference>
<dbReference type="GeneID" id="89928022"/>
<keyword evidence="1" id="KW-0732">Signal</keyword>